<reference evidence="2" key="1">
    <citation type="journal article" date="2013" name="Proc. Natl. Acad. Sci. U.S.A.">
        <title>Genome structure and metabolic features in the red seaweed Chondrus crispus shed light on evolution of the Archaeplastida.</title>
        <authorList>
            <person name="Collen J."/>
            <person name="Porcel B."/>
            <person name="Carre W."/>
            <person name="Ball S.G."/>
            <person name="Chaparro C."/>
            <person name="Tonon T."/>
            <person name="Barbeyron T."/>
            <person name="Michel G."/>
            <person name="Noel B."/>
            <person name="Valentin K."/>
            <person name="Elias M."/>
            <person name="Artiguenave F."/>
            <person name="Arun A."/>
            <person name="Aury J.M."/>
            <person name="Barbosa-Neto J.F."/>
            <person name="Bothwell J.H."/>
            <person name="Bouget F.Y."/>
            <person name="Brillet L."/>
            <person name="Cabello-Hurtado F."/>
            <person name="Capella-Gutierrez S."/>
            <person name="Charrier B."/>
            <person name="Cladiere L."/>
            <person name="Cock J.M."/>
            <person name="Coelho S.M."/>
            <person name="Colleoni C."/>
            <person name="Czjzek M."/>
            <person name="Da Silva C."/>
            <person name="Delage L."/>
            <person name="Denoeud F."/>
            <person name="Deschamps P."/>
            <person name="Dittami S.M."/>
            <person name="Gabaldon T."/>
            <person name="Gachon C.M."/>
            <person name="Groisillier A."/>
            <person name="Herve C."/>
            <person name="Jabbari K."/>
            <person name="Katinka M."/>
            <person name="Kloareg B."/>
            <person name="Kowalczyk N."/>
            <person name="Labadie K."/>
            <person name="Leblanc C."/>
            <person name="Lopez P.J."/>
            <person name="McLachlan D.H."/>
            <person name="Meslet-Cladiere L."/>
            <person name="Moustafa A."/>
            <person name="Nehr Z."/>
            <person name="Nyvall Collen P."/>
            <person name="Panaud O."/>
            <person name="Partensky F."/>
            <person name="Poulain J."/>
            <person name="Rensing S.A."/>
            <person name="Rousvoal S."/>
            <person name="Samson G."/>
            <person name="Symeonidi A."/>
            <person name="Weissenbach J."/>
            <person name="Zambounis A."/>
            <person name="Wincker P."/>
            <person name="Boyen C."/>
        </authorList>
    </citation>
    <scope>NUCLEOTIDE SEQUENCE [LARGE SCALE GENOMIC DNA]</scope>
    <source>
        <strain evidence="2">cv. Stackhouse</strain>
    </source>
</reference>
<name>R7QBC6_CHOCR</name>
<accession>R7QBC6</accession>
<evidence type="ECO:0000313" key="2">
    <source>
        <dbReference type="Proteomes" id="UP000012073"/>
    </source>
</evidence>
<dbReference type="AlphaFoldDB" id="R7QBC6"/>
<keyword evidence="2" id="KW-1185">Reference proteome</keyword>
<proteinExistence type="predicted"/>
<dbReference type="EMBL" id="HG001706">
    <property type="protein sequence ID" value="CDF34770.1"/>
    <property type="molecule type" value="Genomic_DNA"/>
</dbReference>
<evidence type="ECO:0000313" key="1">
    <source>
        <dbReference type="EMBL" id="CDF34770.1"/>
    </source>
</evidence>
<gene>
    <name evidence="1" type="ORF">CHC_T00003684001</name>
</gene>
<dbReference type="GeneID" id="17322298"/>
<dbReference type="Proteomes" id="UP000012073">
    <property type="component" value="Unassembled WGS sequence"/>
</dbReference>
<dbReference type="Gramene" id="CDF34770">
    <property type="protein sequence ID" value="CDF34770"/>
    <property type="gene ID" value="CHC_T00003684001"/>
</dbReference>
<protein>
    <submittedName>
        <fullName evidence="1">Uncharacterized protein</fullName>
    </submittedName>
</protein>
<dbReference type="RefSeq" id="XP_005714589.1">
    <property type="nucleotide sequence ID" value="XM_005714532.1"/>
</dbReference>
<dbReference type="KEGG" id="ccp:CHC_T00003684001"/>
<sequence length="69" mass="7628">MQQSFHLIPSHPISSHLISSHLISSHLIPSHPIPQPRGLFGGEIRLPPTSQLLHPVLNCRRPTRSPGAF</sequence>
<organism evidence="1 2">
    <name type="scientific">Chondrus crispus</name>
    <name type="common">Carrageen Irish moss</name>
    <name type="synonym">Polymorpha crispa</name>
    <dbReference type="NCBI Taxonomy" id="2769"/>
    <lineage>
        <taxon>Eukaryota</taxon>
        <taxon>Rhodophyta</taxon>
        <taxon>Florideophyceae</taxon>
        <taxon>Rhodymeniophycidae</taxon>
        <taxon>Gigartinales</taxon>
        <taxon>Gigartinaceae</taxon>
        <taxon>Chondrus</taxon>
    </lineage>
</organism>